<name>A0A3M8F6Q5_9ACTN</name>
<feature type="region of interest" description="Disordered" evidence="1">
    <location>
        <begin position="254"/>
        <end position="284"/>
    </location>
</feature>
<keyword evidence="3" id="KW-1185">Reference proteome</keyword>
<dbReference type="NCBIfam" id="TIGR01409">
    <property type="entry name" value="TAT_signal_seq"/>
    <property type="match status" value="1"/>
</dbReference>
<feature type="compositionally biased region" description="Polar residues" evidence="1">
    <location>
        <begin position="91"/>
        <end position="100"/>
    </location>
</feature>
<feature type="compositionally biased region" description="Low complexity" evidence="1">
    <location>
        <begin position="310"/>
        <end position="345"/>
    </location>
</feature>
<feature type="compositionally biased region" description="Pro residues" evidence="1">
    <location>
        <begin position="168"/>
        <end position="185"/>
    </location>
</feature>
<dbReference type="EMBL" id="JNAD02000019">
    <property type="protein sequence ID" value="RKM91040.1"/>
    <property type="molecule type" value="Genomic_DNA"/>
</dbReference>
<accession>A0A3M8F6Q5</accession>
<gene>
    <name evidence="2" type="ORF">SFRA_030030</name>
</gene>
<feature type="compositionally biased region" description="Pro residues" evidence="1">
    <location>
        <begin position="260"/>
        <end position="275"/>
    </location>
</feature>
<organism evidence="2 3">
    <name type="scientific">Streptomyces xinghaiensis</name>
    <dbReference type="NCBI Taxonomy" id="1038928"/>
    <lineage>
        <taxon>Bacteria</taxon>
        <taxon>Bacillati</taxon>
        <taxon>Actinomycetota</taxon>
        <taxon>Actinomycetes</taxon>
        <taxon>Kitasatosporales</taxon>
        <taxon>Streptomycetaceae</taxon>
        <taxon>Streptomyces</taxon>
    </lineage>
</organism>
<feature type="region of interest" description="Disordered" evidence="1">
    <location>
        <begin position="307"/>
        <end position="355"/>
    </location>
</feature>
<feature type="region of interest" description="Disordered" evidence="1">
    <location>
        <begin position="79"/>
        <end position="113"/>
    </location>
</feature>
<feature type="region of interest" description="Disordered" evidence="1">
    <location>
        <begin position="155"/>
        <end position="207"/>
    </location>
</feature>
<reference evidence="2 3" key="1">
    <citation type="journal article" date="2014" name="Genome Announc.">
        <title>Draft Genome Sequence of Streptomyces fradiae ATCC 19609, a Strain Highly Sensitive to Antibiotics.</title>
        <authorList>
            <person name="Bekker O.B."/>
            <person name="Klimina K.M."/>
            <person name="Vatlin A.A."/>
            <person name="Zakharevich N.V."/>
            <person name="Kasianov A.S."/>
            <person name="Danilenko V.N."/>
        </authorList>
    </citation>
    <scope>NUCLEOTIDE SEQUENCE [LARGE SCALE GENOMIC DNA]</scope>
    <source>
        <strain evidence="2 3">ATCC 19609</strain>
    </source>
</reference>
<evidence type="ECO:0000256" key="1">
    <source>
        <dbReference type="SAM" id="MobiDB-lite"/>
    </source>
</evidence>
<proteinExistence type="predicted"/>
<dbReference type="Proteomes" id="UP000028058">
    <property type="component" value="Unassembled WGS sequence"/>
</dbReference>
<evidence type="ECO:0000313" key="3">
    <source>
        <dbReference type="Proteomes" id="UP000028058"/>
    </source>
</evidence>
<sequence length="355" mass="35954">MLMLWGFRWSRFRLGVRPHGVFRRPPVCRGPLRVTCVTRRTRQLSRGWAEWWGARPSAAVDGGGRRAAPVPALPLLRPDSVRPYTGGPLDTTASARTGSVTGDAPDPDVSDVPAVPAVLGVSGVTRAVGAPGGPPPAADEPVPLSRRRFLRAAGTATAGAAVSGVTPALPPLRPPPHPRLYPHPPGASRSLSPPPPTAPGLSPPAAGGWSPRYRTSCGRYPSVTVTVTVTVAVAVAATVRGITAVTEVLPAVAPPGIQRAPPPLSPRPASSPPAPCSRRTANCSPSARTGAAASICGCCGPTAPACVSSPTGRGTTAARPGRRTAPGSPSPPSAAATRWPAARTGSGPSAWPTAG</sequence>
<feature type="compositionally biased region" description="Pro residues" evidence="1">
    <location>
        <begin position="192"/>
        <end position="202"/>
    </location>
</feature>
<protein>
    <submittedName>
        <fullName evidence="2">Twin-arginine translocation signal domain-containing protein</fullName>
    </submittedName>
</protein>
<comment type="caution">
    <text evidence="2">The sequence shown here is derived from an EMBL/GenBank/DDBJ whole genome shotgun (WGS) entry which is preliminary data.</text>
</comment>
<evidence type="ECO:0000313" key="2">
    <source>
        <dbReference type="EMBL" id="RKM91040.1"/>
    </source>
</evidence>
<dbReference type="AlphaFoldDB" id="A0A3M8F6Q5"/>
<dbReference type="InterPro" id="IPR019546">
    <property type="entry name" value="TAT_signal_bac_arc"/>
</dbReference>